<accession>A0ACC3D2W1</accession>
<organism evidence="1 2">
    <name type="scientific">Coniosporium uncinatum</name>
    <dbReference type="NCBI Taxonomy" id="93489"/>
    <lineage>
        <taxon>Eukaryota</taxon>
        <taxon>Fungi</taxon>
        <taxon>Dikarya</taxon>
        <taxon>Ascomycota</taxon>
        <taxon>Pezizomycotina</taxon>
        <taxon>Dothideomycetes</taxon>
        <taxon>Dothideomycetes incertae sedis</taxon>
        <taxon>Coniosporium</taxon>
    </lineage>
</organism>
<evidence type="ECO:0000313" key="1">
    <source>
        <dbReference type="EMBL" id="KAK3061054.1"/>
    </source>
</evidence>
<keyword evidence="2" id="KW-1185">Reference proteome</keyword>
<protein>
    <submittedName>
        <fullName evidence="1">Uncharacterized protein</fullName>
    </submittedName>
</protein>
<name>A0ACC3D2W1_9PEZI</name>
<dbReference type="EMBL" id="JAWDJW010008100">
    <property type="protein sequence ID" value="KAK3061054.1"/>
    <property type="molecule type" value="Genomic_DNA"/>
</dbReference>
<dbReference type="Proteomes" id="UP001186974">
    <property type="component" value="Unassembled WGS sequence"/>
</dbReference>
<comment type="caution">
    <text evidence="1">The sequence shown here is derived from an EMBL/GenBank/DDBJ whole genome shotgun (WGS) entry which is preliminary data.</text>
</comment>
<reference evidence="1" key="1">
    <citation type="submission" date="2024-09" db="EMBL/GenBank/DDBJ databases">
        <title>Black Yeasts Isolated from many extreme environments.</title>
        <authorList>
            <person name="Coleine C."/>
            <person name="Stajich J.E."/>
            <person name="Selbmann L."/>
        </authorList>
    </citation>
    <scope>NUCLEOTIDE SEQUENCE</scope>
    <source>
        <strain evidence="1">CCFEE 5737</strain>
    </source>
</reference>
<evidence type="ECO:0000313" key="2">
    <source>
        <dbReference type="Proteomes" id="UP001186974"/>
    </source>
</evidence>
<sequence length="351" mass="39133">MKNPLKGFTIAVSGDFGAGRAEPNIRRWVENSGGKFTSKLTKDTTHVICTKEHWKKPVAAVTQALKQPEVKIVSYDWLEDSLMGKTHKKEGPYLWSRIEKERKKAKLDKMKAAGIKPEKAPKPFKPRGLLSLSTLLLNSVDKKESALSGSASAAATALPTPAPTPSPHPKSATESPANVREEKWERAGNNVLTLTAERKLHESRKSEGIPRHQVYRSPSPDNFLYDILLARTNTVSGAEETYRIGLFESDKEPRTYAVHVRFKRTAKGEGGGLEEKEDGMSYVQAPVGSTLAYAEKMVAKVFRRKTEWEWEERRKAVVQRGWQTFAYVLPEEEGKNKDGEAGGEGMNVDVE</sequence>
<proteinExistence type="predicted"/>
<gene>
    <name evidence="1" type="ORF">LTS18_007122</name>
</gene>